<evidence type="ECO:0000313" key="1">
    <source>
        <dbReference type="EMBL" id="CAB4044091.1"/>
    </source>
</evidence>
<comment type="caution">
    <text evidence="1">The sequence shown here is derived from an EMBL/GenBank/DDBJ whole genome shotgun (WGS) entry which is preliminary data.</text>
</comment>
<dbReference type="AlphaFoldDB" id="A0A7D9KDI5"/>
<name>A0A7D9KDI5_PARCT</name>
<protein>
    <submittedName>
        <fullName evidence="1">Uncharacterized protein</fullName>
    </submittedName>
</protein>
<accession>A0A7D9KDI5</accession>
<evidence type="ECO:0000313" key="2">
    <source>
        <dbReference type="Proteomes" id="UP001152795"/>
    </source>
</evidence>
<sequence length="105" mass="11813">MADVSLTSVKIAKLNGSNYRAWSFNMRLYLESLDLFEHAEGTAESLGSSATENVRRSFNSSAKKAWTHICLAIEPEYQIHVRDTRPAKEAWGALKGQFARESLLH</sequence>
<reference evidence="1" key="1">
    <citation type="submission" date="2020-04" db="EMBL/GenBank/DDBJ databases">
        <authorList>
            <person name="Alioto T."/>
            <person name="Alioto T."/>
            <person name="Gomez Garrido J."/>
        </authorList>
    </citation>
    <scope>NUCLEOTIDE SEQUENCE</scope>
    <source>
        <strain evidence="1">A484AB</strain>
    </source>
</reference>
<dbReference type="EMBL" id="CACRXK020033957">
    <property type="protein sequence ID" value="CAB4044091.1"/>
    <property type="molecule type" value="Genomic_DNA"/>
</dbReference>
<dbReference type="Proteomes" id="UP001152795">
    <property type="component" value="Unassembled WGS sequence"/>
</dbReference>
<keyword evidence="2" id="KW-1185">Reference proteome</keyword>
<dbReference type="Pfam" id="PF14223">
    <property type="entry name" value="Retrotran_gag_2"/>
    <property type="match status" value="1"/>
</dbReference>
<gene>
    <name evidence="1" type="ORF">PACLA_8A072835</name>
</gene>
<dbReference type="OrthoDB" id="116316at2759"/>
<organism evidence="1 2">
    <name type="scientific">Paramuricea clavata</name>
    <name type="common">Red gorgonian</name>
    <name type="synonym">Violescent sea-whip</name>
    <dbReference type="NCBI Taxonomy" id="317549"/>
    <lineage>
        <taxon>Eukaryota</taxon>
        <taxon>Metazoa</taxon>
        <taxon>Cnidaria</taxon>
        <taxon>Anthozoa</taxon>
        <taxon>Octocorallia</taxon>
        <taxon>Malacalcyonacea</taxon>
        <taxon>Plexauridae</taxon>
        <taxon>Paramuricea</taxon>
    </lineage>
</organism>
<proteinExistence type="predicted"/>